<accession>A0ABU8I9D7</accession>
<name>A0ABU8I9D7_9SPHI</name>
<keyword evidence="2" id="KW-1185">Reference proteome</keyword>
<dbReference type="EMBL" id="JAYLLN010000042">
    <property type="protein sequence ID" value="MEI5986076.1"/>
    <property type="molecule type" value="Genomic_DNA"/>
</dbReference>
<dbReference type="RefSeq" id="WP_134776647.1">
    <property type="nucleotide sequence ID" value="NZ_JAYLLN010000042.1"/>
</dbReference>
<protein>
    <submittedName>
        <fullName evidence="1">Thiol-activated cytolysin family protein</fullName>
    </submittedName>
</protein>
<dbReference type="InterPro" id="IPR001869">
    <property type="entry name" value="Thiol_cytolysin"/>
</dbReference>
<dbReference type="InterPro" id="IPR036359">
    <property type="entry name" value="Thiol_cytolysin_sf"/>
</dbReference>
<dbReference type="Proteomes" id="UP001363035">
    <property type="component" value="Unassembled WGS sequence"/>
</dbReference>
<proteinExistence type="predicted"/>
<dbReference type="SUPFAM" id="SSF56978">
    <property type="entry name" value="Perfringolysin"/>
    <property type="match status" value="1"/>
</dbReference>
<sequence>MKRLKTSLLLLSSSIFFIGCNKELAHHENTLVTTDSLLSIFKNTKKIENPIVDLTNSKINSHSTKKIAKIIRDSVWTNNMGKTYFVESDNITVSDENYDITYPGAIFKSKDIATSYSFNAIPIRDYDPLPIRISLSIPGPSVSGVIQFPSLDETRDRVGEIISRAGNVEQINSFSYNSNQFTDYNELKYTFGANVDIKKIISVGVLGGGNKIKKKTGVIIKFTQENFTVDMSLPKRTELISVSDVNTLGPYAPTYISSVTYGRMGVFAAETDASYEDFNAAFKAAVKIASVGVDAHVSTEHKSILDKATISIYMKFGPGKAFAATVNGYDDFKKAILSGAAVSAQSYGGPISFRMRSLNDFSLFKTIFKIDVAN</sequence>
<comment type="caution">
    <text evidence="1">The sequence shown here is derived from an EMBL/GenBank/DDBJ whole genome shotgun (WGS) entry which is preliminary data.</text>
</comment>
<dbReference type="Pfam" id="PF01289">
    <property type="entry name" value="Thiol_cytolysin"/>
    <property type="match status" value="1"/>
</dbReference>
<dbReference type="InterPro" id="IPR036363">
    <property type="entry name" value="Thiol_cytolysin_ab_sf"/>
</dbReference>
<gene>
    <name evidence="1" type="ORF">VJ786_14315</name>
</gene>
<organism evidence="1 2">
    <name type="scientific">Sphingobacterium tenebrionis</name>
    <dbReference type="NCBI Taxonomy" id="3111775"/>
    <lineage>
        <taxon>Bacteria</taxon>
        <taxon>Pseudomonadati</taxon>
        <taxon>Bacteroidota</taxon>
        <taxon>Sphingobacteriia</taxon>
        <taxon>Sphingobacteriales</taxon>
        <taxon>Sphingobacteriaceae</taxon>
        <taxon>Sphingobacterium</taxon>
    </lineage>
</organism>
<evidence type="ECO:0000313" key="2">
    <source>
        <dbReference type="Proteomes" id="UP001363035"/>
    </source>
</evidence>
<reference evidence="1 2" key="1">
    <citation type="submission" date="2024-01" db="EMBL/GenBank/DDBJ databases">
        <title>Sphingobacterium tenebrionis sp. nov., a novel endophyte isolated from tenebrio molitor intestines.</title>
        <authorList>
            <person name="Zhang C."/>
        </authorList>
    </citation>
    <scope>NUCLEOTIDE SEQUENCE [LARGE SCALE GENOMIC DNA]</scope>
    <source>
        <strain evidence="1 2">PU5-4</strain>
    </source>
</reference>
<dbReference type="Gene3D" id="3.90.840.10">
    <property type="entry name" value="Thiol-activated cytolysin superfamily/Thiol-activated cytolysin, alpha-beta domain"/>
    <property type="match status" value="1"/>
</dbReference>
<dbReference type="Gene3D" id="3.40.30.40">
    <property type="entry name" value="Perfringolysin"/>
    <property type="match status" value="1"/>
</dbReference>
<evidence type="ECO:0000313" key="1">
    <source>
        <dbReference type="EMBL" id="MEI5986076.1"/>
    </source>
</evidence>
<dbReference type="PROSITE" id="PS51257">
    <property type="entry name" value="PROKAR_LIPOPROTEIN"/>
    <property type="match status" value="1"/>
</dbReference>